<sequence length="189" mass="21278">MPPSGPICIQDVLHCGAVNGIVLSLGHLIPQWISVLLSHGKLLLKQNHVVFKNFQHNHRWFLPLSLSCASPISVEPMDIHETAPPPVNYLNHPSCRFNDTSYLWHQRLGHLSICNIKHLIKFNAIDGFPPLPLHDISLCHHFSVSKSKHRPFQSLSCLIVTQPGDVIVADLMGPLPISFDLKKYLYIHC</sequence>
<name>A0A9Q3GJJ1_9BASI</name>
<keyword evidence="3" id="KW-1185">Reference proteome</keyword>
<evidence type="ECO:0000313" key="2">
    <source>
        <dbReference type="EMBL" id="MBW0468882.1"/>
    </source>
</evidence>
<dbReference type="InterPro" id="IPR025724">
    <property type="entry name" value="GAG-pre-integrase_dom"/>
</dbReference>
<protein>
    <recommendedName>
        <fullName evidence="1">GAG-pre-integrase domain-containing protein</fullName>
    </recommendedName>
</protein>
<reference evidence="2" key="1">
    <citation type="submission" date="2021-03" db="EMBL/GenBank/DDBJ databases">
        <title>Draft genome sequence of rust myrtle Austropuccinia psidii MF-1, a brazilian biotype.</title>
        <authorList>
            <person name="Quecine M.C."/>
            <person name="Pachon D.M.R."/>
            <person name="Bonatelli M.L."/>
            <person name="Correr F.H."/>
            <person name="Franceschini L.M."/>
            <person name="Leite T.F."/>
            <person name="Margarido G.R.A."/>
            <person name="Almeida C.A."/>
            <person name="Ferrarezi J.A."/>
            <person name="Labate C.A."/>
        </authorList>
    </citation>
    <scope>NUCLEOTIDE SEQUENCE</scope>
    <source>
        <strain evidence="2">MF-1</strain>
    </source>
</reference>
<accession>A0A9Q3GJJ1</accession>
<dbReference type="EMBL" id="AVOT02002007">
    <property type="protein sequence ID" value="MBW0468882.1"/>
    <property type="molecule type" value="Genomic_DNA"/>
</dbReference>
<dbReference type="Proteomes" id="UP000765509">
    <property type="component" value="Unassembled WGS sequence"/>
</dbReference>
<proteinExistence type="predicted"/>
<gene>
    <name evidence="2" type="ORF">O181_008597</name>
</gene>
<dbReference type="OrthoDB" id="3344688at2759"/>
<organism evidence="2 3">
    <name type="scientific">Austropuccinia psidii MF-1</name>
    <dbReference type="NCBI Taxonomy" id="1389203"/>
    <lineage>
        <taxon>Eukaryota</taxon>
        <taxon>Fungi</taxon>
        <taxon>Dikarya</taxon>
        <taxon>Basidiomycota</taxon>
        <taxon>Pucciniomycotina</taxon>
        <taxon>Pucciniomycetes</taxon>
        <taxon>Pucciniales</taxon>
        <taxon>Sphaerophragmiaceae</taxon>
        <taxon>Austropuccinia</taxon>
    </lineage>
</organism>
<dbReference type="Pfam" id="PF13976">
    <property type="entry name" value="gag_pre-integrs"/>
    <property type="match status" value="1"/>
</dbReference>
<feature type="domain" description="GAG-pre-integrase" evidence="1">
    <location>
        <begin position="94"/>
        <end position="147"/>
    </location>
</feature>
<dbReference type="AlphaFoldDB" id="A0A9Q3GJJ1"/>
<evidence type="ECO:0000313" key="3">
    <source>
        <dbReference type="Proteomes" id="UP000765509"/>
    </source>
</evidence>
<comment type="caution">
    <text evidence="2">The sequence shown here is derived from an EMBL/GenBank/DDBJ whole genome shotgun (WGS) entry which is preliminary data.</text>
</comment>
<evidence type="ECO:0000259" key="1">
    <source>
        <dbReference type="Pfam" id="PF13976"/>
    </source>
</evidence>